<keyword evidence="2" id="KW-1185">Reference proteome</keyword>
<gene>
    <name evidence="1" type="ORF">FA95DRAFT_1608094</name>
</gene>
<dbReference type="Proteomes" id="UP000814033">
    <property type="component" value="Unassembled WGS sequence"/>
</dbReference>
<sequence>MVSPLVPSLLLFVSPFTYLALLVLQVARKRRASSWATRQSLGSGRTIAALFTTSIAALSLVSGVLGTVAHETGGAGCSVSSPVRVAHQVTLTVLKFDLGLAVSFLLHQRALIEASTFSPTSRASFWIKVLNVILALVLVGATVLSIAFIALKQTYPISRIADVLWLVFISSTFCIVGGLFIRCRKSGRIARLWLLLALSLIWALLSTVISTLDDPPPGIPESVCTACWTVCTILAFHAYAALAPAPAPDRPPSRSHTPSGLAPRRAGTRSPRAFSRPLSPNSHMSEDFRTLHDPFAPTPGTLFPVPGNRAGIPEPSPSPLSPRGRRHARRNKARSTVFTQNGRADAPQGNRFRSASQSSAGDLILSQMLLRVLEDGSVSVPRSVPRSTPLARG</sequence>
<accession>A0ACB8RM43</accession>
<name>A0ACB8RM43_9AGAM</name>
<dbReference type="EMBL" id="MU275965">
    <property type="protein sequence ID" value="KAI0044995.1"/>
    <property type="molecule type" value="Genomic_DNA"/>
</dbReference>
<organism evidence="1 2">
    <name type="scientific">Auriscalpium vulgare</name>
    <dbReference type="NCBI Taxonomy" id="40419"/>
    <lineage>
        <taxon>Eukaryota</taxon>
        <taxon>Fungi</taxon>
        <taxon>Dikarya</taxon>
        <taxon>Basidiomycota</taxon>
        <taxon>Agaricomycotina</taxon>
        <taxon>Agaricomycetes</taxon>
        <taxon>Russulales</taxon>
        <taxon>Auriscalpiaceae</taxon>
        <taxon>Auriscalpium</taxon>
    </lineage>
</organism>
<reference evidence="1" key="1">
    <citation type="submission" date="2021-02" db="EMBL/GenBank/DDBJ databases">
        <authorList>
            <consortium name="DOE Joint Genome Institute"/>
            <person name="Ahrendt S."/>
            <person name="Looney B.P."/>
            <person name="Miyauchi S."/>
            <person name="Morin E."/>
            <person name="Drula E."/>
            <person name="Courty P.E."/>
            <person name="Chicoki N."/>
            <person name="Fauchery L."/>
            <person name="Kohler A."/>
            <person name="Kuo A."/>
            <person name="Labutti K."/>
            <person name="Pangilinan J."/>
            <person name="Lipzen A."/>
            <person name="Riley R."/>
            <person name="Andreopoulos W."/>
            <person name="He G."/>
            <person name="Johnson J."/>
            <person name="Barry K.W."/>
            <person name="Grigoriev I.V."/>
            <person name="Nagy L."/>
            <person name="Hibbett D."/>
            <person name="Henrissat B."/>
            <person name="Matheny P.B."/>
            <person name="Labbe J."/>
            <person name="Martin F."/>
        </authorList>
    </citation>
    <scope>NUCLEOTIDE SEQUENCE</scope>
    <source>
        <strain evidence="1">FP105234-sp</strain>
    </source>
</reference>
<evidence type="ECO:0000313" key="2">
    <source>
        <dbReference type="Proteomes" id="UP000814033"/>
    </source>
</evidence>
<comment type="caution">
    <text evidence="1">The sequence shown here is derived from an EMBL/GenBank/DDBJ whole genome shotgun (WGS) entry which is preliminary data.</text>
</comment>
<evidence type="ECO:0000313" key="1">
    <source>
        <dbReference type="EMBL" id="KAI0044995.1"/>
    </source>
</evidence>
<protein>
    <submittedName>
        <fullName evidence="1">Uncharacterized protein</fullName>
    </submittedName>
</protein>
<reference evidence="1" key="2">
    <citation type="journal article" date="2022" name="New Phytol.">
        <title>Evolutionary transition to the ectomycorrhizal habit in the genomes of a hyperdiverse lineage of mushroom-forming fungi.</title>
        <authorList>
            <person name="Looney B."/>
            <person name="Miyauchi S."/>
            <person name="Morin E."/>
            <person name="Drula E."/>
            <person name="Courty P.E."/>
            <person name="Kohler A."/>
            <person name="Kuo A."/>
            <person name="LaButti K."/>
            <person name="Pangilinan J."/>
            <person name="Lipzen A."/>
            <person name="Riley R."/>
            <person name="Andreopoulos W."/>
            <person name="He G."/>
            <person name="Johnson J."/>
            <person name="Nolan M."/>
            <person name="Tritt A."/>
            <person name="Barry K.W."/>
            <person name="Grigoriev I.V."/>
            <person name="Nagy L.G."/>
            <person name="Hibbett D."/>
            <person name="Henrissat B."/>
            <person name="Matheny P.B."/>
            <person name="Labbe J."/>
            <person name="Martin F.M."/>
        </authorList>
    </citation>
    <scope>NUCLEOTIDE SEQUENCE</scope>
    <source>
        <strain evidence="1">FP105234-sp</strain>
    </source>
</reference>
<proteinExistence type="predicted"/>